<evidence type="ECO:0000256" key="1">
    <source>
        <dbReference type="SAM" id="MobiDB-lite"/>
    </source>
</evidence>
<sequence length="326" mass="33204">MHRALLISTLCTGLIAGPASAELRDVLTRADGLNGQVWLAFDEQPRSAELSRTAGSVSLMIGGVEVRNREVSPYRADLVSRVSITPVADGALVELGQAAGWQDVRAELRQGGVLVSFSLDAPVAATSRPAPSGPSATGEARTAPATDSQSASAAATHGEPAASVGGQAASGEAGTTGHAPADPAPADEAGHEPAAEHSPAPGSHTSAPSNSAAPVNPVAAAASSATGECAETGAAVAENPWDDESLHRHAACLTQTGELQPAAVIYEQMLAFAPDDFRALIALAEVRAEQGETAEARELYSQAASYAISDAEAARARARLRELQQR</sequence>
<feature type="compositionally biased region" description="Low complexity" evidence="1">
    <location>
        <begin position="142"/>
        <end position="156"/>
    </location>
</feature>
<dbReference type="SUPFAM" id="SSF48452">
    <property type="entry name" value="TPR-like"/>
    <property type="match status" value="1"/>
</dbReference>
<feature type="compositionally biased region" description="Low complexity" evidence="1">
    <location>
        <begin position="173"/>
        <end position="187"/>
    </location>
</feature>
<dbReference type="RefSeq" id="WP_271186487.1">
    <property type="nucleotide sequence ID" value="NZ_BSFE01000003.1"/>
</dbReference>
<accession>A0A9W6MNJ1</accession>
<dbReference type="Gene3D" id="1.25.40.10">
    <property type="entry name" value="Tetratricopeptide repeat domain"/>
    <property type="match status" value="1"/>
</dbReference>
<dbReference type="AlphaFoldDB" id="A0A9W6MNJ1"/>
<feature type="compositionally biased region" description="Low complexity" evidence="1">
    <location>
        <begin position="206"/>
        <end position="219"/>
    </location>
</feature>
<evidence type="ECO:0000256" key="2">
    <source>
        <dbReference type="SAM" id="SignalP"/>
    </source>
</evidence>
<proteinExistence type="predicted"/>
<name>A0A9W6MNJ1_9PROT</name>
<dbReference type="Proteomes" id="UP001143486">
    <property type="component" value="Unassembled WGS sequence"/>
</dbReference>
<feature type="signal peptide" evidence="2">
    <location>
        <begin position="1"/>
        <end position="21"/>
    </location>
</feature>
<feature type="region of interest" description="Disordered" evidence="1">
    <location>
        <begin position="125"/>
        <end position="219"/>
    </location>
</feature>
<evidence type="ECO:0000313" key="4">
    <source>
        <dbReference type="Proteomes" id="UP001143486"/>
    </source>
</evidence>
<dbReference type="InterPro" id="IPR011990">
    <property type="entry name" value="TPR-like_helical_dom_sf"/>
</dbReference>
<dbReference type="EMBL" id="BSFE01000003">
    <property type="protein sequence ID" value="GLK52123.1"/>
    <property type="molecule type" value="Genomic_DNA"/>
</dbReference>
<organism evidence="3 4">
    <name type="scientific">Maricaulis virginensis</name>
    <dbReference type="NCBI Taxonomy" id="144022"/>
    <lineage>
        <taxon>Bacteria</taxon>
        <taxon>Pseudomonadati</taxon>
        <taxon>Pseudomonadota</taxon>
        <taxon>Alphaproteobacteria</taxon>
        <taxon>Maricaulales</taxon>
        <taxon>Maricaulaceae</taxon>
        <taxon>Maricaulis</taxon>
    </lineage>
</organism>
<reference evidence="3" key="1">
    <citation type="journal article" date="2014" name="Int. J. Syst. Evol. Microbiol.">
        <title>Complete genome sequence of Corynebacterium casei LMG S-19264T (=DSM 44701T), isolated from a smear-ripened cheese.</title>
        <authorList>
            <consortium name="US DOE Joint Genome Institute (JGI-PGF)"/>
            <person name="Walter F."/>
            <person name="Albersmeier A."/>
            <person name="Kalinowski J."/>
            <person name="Ruckert C."/>
        </authorList>
    </citation>
    <scope>NUCLEOTIDE SEQUENCE</scope>
    <source>
        <strain evidence="3">VKM B-1513</strain>
    </source>
</reference>
<feature type="chain" id="PRO_5040873060" description="Tetratricopeptide repeat protein" evidence="2">
    <location>
        <begin position="22"/>
        <end position="326"/>
    </location>
</feature>
<dbReference type="Pfam" id="PF14559">
    <property type="entry name" value="TPR_19"/>
    <property type="match status" value="1"/>
</dbReference>
<gene>
    <name evidence="3" type="ORF">GCM10017621_16310</name>
</gene>
<protein>
    <recommendedName>
        <fullName evidence="5">Tetratricopeptide repeat protein</fullName>
    </recommendedName>
</protein>
<keyword evidence="2" id="KW-0732">Signal</keyword>
<comment type="caution">
    <text evidence="3">The sequence shown here is derived from an EMBL/GenBank/DDBJ whole genome shotgun (WGS) entry which is preliminary data.</text>
</comment>
<evidence type="ECO:0000313" key="3">
    <source>
        <dbReference type="EMBL" id="GLK52123.1"/>
    </source>
</evidence>
<keyword evidence="4" id="KW-1185">Reference proteome</keyword>
<evidence type="ECO:0008006" key="5">
    <source>
        <dbReference type="Google" id="ProtNLM"/>
    </source>
</evidence>
<reference evidence="3" key="2">
    <citation type="submission" date="2023-01" db="EMBL/GenBank/DDBJ databases">
        <authorList>
            <person name="Sun Q."/>
            <person name="Evtushenko L."/>
        </authorList>
    </citation>
    <scope>NUCLEOTIDE SEQUENCE</scope>
    <source>
        <strain evidence="3">VKM B-1513</strain>
    </source>
</reference>